<keyword evidence="8" id="KW-1185">Reference proteome</keyword>
<dbReference type="GO" id="GO:0003676">
    <property type="term" value="F:nucleic acid binding"/>
    <property type="evidence" value="ECO:0007669"/>
    <property type="project" value="InterPro"/>
</dbReference>
<proteinExistence type="predicted"/>
<evidence type="ECO:0000259" key="6">
    <source>
        <dbReference type="SMART" id="SM00451"/>
    </source>
</evidence>
<keyword evidence="3" id="KW-0862">Zinc</keyword>
<evidence type="ECO:0000256" key="5">
    <source>
        <dbReference type="SAM" id="MobiDB-lite"/>
    </source>
</evidence>
<dbReference type="InterPro" id="IPR003604">
    <property type="entry name" value="Matrin/U1-like-C_Znf_C2H2"/>
</dbReference>
<dbReference type="EMBL" id="GL629735">
    <property type="protein sequence ID" value="EFX05829.1"/>
    <property type="molecule type" value="Genomic_DNA"/>
</dbReference>
<dbReference type="RefSeq" id="XP_014175311.1">
    <property type="nucleotide sequence ID" value="XM_014319836.1"/>
</dbReference>
<sequence length="240" mass="26860">MSKNGSAYGTAAGDTEFRKTRNLDEYAAKAKEREAKEREEAKARYEAKMAGKRYYKPLDGTETLTTARAATLDLSAQVGKVQIVAMGTAGAVGRRGRGAGFYCETCDWTVKDNLQWVEHINSMTHLRNLGQTGEVARSTADEVRARIDAAWARVEAQRQQATVNLSERLALRQQEDEREREQRRVKRRDLADRKRAVREAEAAAAAKPDYGEDVRVEGEHDEDDMMALMGITGFGSTKKR</sequence>
<dbReference type="eggNOG" id="KOG4727">
    <property type="taxonomic scope" value="Eukaryota"/>
</dbReference>
<dbReference type="Gene3D" id="3.30.160.60">
    <property type="entry name" value="Classic Zinc Finger"/>
    <property type="match status" value="1"/>
</dbReference>
<dbReference type="SUPFAM" id="SSF57667">
    <property type="entry name" value="beta-beta-alpha zinc fingers"/>
    <property type="match status" value="1"/>
</dbReference>
<dbReference type="AlphaFoldDB" id="F0X867"/>
<feature type="domain" description="U1-type" evidence="6">
    <location>
        <begin position="98"/>
        <end position="132"/>
    </location>
</feature>
<evidence type="ECO:0000256" key="1">
    <source>
        <dbReference type="ARBA" id="ARBA00022723"/>
    </source>
</evidence>
<dbReference type="InterPro" id="IPR036236">
    <property type="entry name" value="Znf_C2H2_sf"/>
</dbReference>
<keyword evidence="2" id="KW-0863">Zinc-finger</keyword>
<feature type="region of interest" description="Disordered" evidence="5">
    <location>
        <begin position="175"/>
        <end position="222"/>
    </location>
</feature>
<dbReference type="OrthoDB" id="30343at2759"/>
<feature type="compositionally biased region" description="Basic and acidic residues" evidence="5">
    <location>
        <begin position="175"/>
        <end position="201"/>
    </location>
</feature>
<protein>
    <submittedName>
        <fullName evidence="7">C2h2 finger domain containing protein</fullName>
    </submittedName>
</protein>
<dbReference type="PANTHER" id="PTHR45986:SF1">
    <property type="entry name" value="ZINC FINGER MATRIN-TYPE PROTEIN 2"/>
    <property type="match status" value="1"/>
</dbReference>
<keyword evidence="1" id="KW-0479">Metal-binding</keyword>
<dbReference type="InterPro" id="IPR040107">
    <property type="entry name" value="Snu23"/>
</dbReference>
<dbReference type="SMART" id="SM00451">
    <property type="entry name" value="ZnF_U1"/>
    <property type="match status" value="1"/>
</dbReference>
<reference evidence="7 8" key="1">
    <citation type="journal article" date="2011" name="Proc. Natl. Acad. Sci. U.S.A.">
        <title>Genome and transcriptome analyses of the mountain pine beetle-fungal symbiont Grosmannia clavigera, a lodgepole pine pathogen.</title>
        <authorList>
            <person name="DiGuistini S."/>
            <person name="Wang Y."/>
            <person name="Liao N.Y."/>
            <person name="Taylor G."/>
            <person name="Tanguay P."/>
            <person name="Feau N."/>
            <person name="Henrissat B."/>
            <person name="Chan S.K."/>
            <person name="Hesse-Orce U."/>
            <person name="Alamouti S.M."/>
            <person name="Tsui C.K.M."/>
            <person name="Docking R.T."/>
            <person name="Levasseur A."/>
            <person name="Haridas S."/>
            <person name="Robertson G."/>
            <person name="Birol I."/>
            <person name="Holt R.A."/>
            <person name="Marra M.A."/>
            <person name="Hamelin R.C."/>
            <person name="Hirst M."/>
            <person name="Jones S.J.M."/>
            <person name="Bohlmann J."/>
            <person name="Breuil C."/>
        </authorList>
    </citation>
    <scope>NUCLEOTIDE SEQUENCE [LARGE SCALE GENOMIC DNA]</scope>
    <source>
        <strain evidence="8">kw1407 / UAMH 11150</strain>
    </source>
</reference>
<keyword evidence="4" id="KW-0539">Nucleus</keyword>
<dbReference type="GO" id="GO:0005681">
    <property type="term" value="C:spliceosomal complex"/>
    <property type="evidence" value="ECO:0007669"/>
    <property type="project" value="InterPro"/>
</dbReference>
<dbReference type="GO" id="GO:0008270">
    <property type="term" value="F:zinc ion binding"/>
    <property type="evidence" value="ECO:0007669"/>
    <property type="project" value="UniProtKB-KW"/>
</dbReference>
<dbReference type="PANTHER" id="PTHR45986">
    <property type="entry name" value="ZINC FINGER MATRIN-TYPE PROTEIN 2"/>
    <property type="match status" value="1"/>
</dbReference>
<evidence type="ECO:0000256" key="4">
    <source>
        <dbReference type="ARBA" id="ARBA00023242"/>
    </source>
</evidence>
<evidence type="ECO:0000313" key="8">
    <source>
        <dbReference type="Proteomes" id="UP000007796"/>
    </source>
</evidence>
<accession>F0X867</accession>
<feature type="compositionally biased region" description="Basic and acidic residues" evidence="5">
    <location>
        <begin position="209"/>
        <end position="218"/>
    </location>
</feature>
<organism evidence="8">
    <name type="scientific">Grosmannia clavigera (strain kw1407 / UAMH 11150)</name>
    <name type="common">Blue stain fungus</name>
    <name type="synonym">Graphiocladiella clavigera</name>
    <dbReference type="NCBI Taxonomy" id="655863"/>
    <lineage>
        <taxon>Eukaryota</taxon>
        <taxon>Fungi</taxon>
        <taxon>Dikarya</taxon>
        <taxon>Ascomycota</taxon>
        <taxon>Pezizomycotina</taxon>
        <taxon>Sordariomycetes</taxon>
        <taxon>Sordariomycetidae</taxon>
        <taxon>Ophiostomatales</taxon>
        <taxon>Ophiostomataceae</taxon>
        <taxon>Leptographium</taxon>
    </lineage>
</organism>
<dbReference type="HOGENOM" id="CLU_067237_2_0_1"/>
<dbReference type="InParanoid" id="F0X867"/>
<gene>
    <name evidence="7" type="ORF">CMQ_3898</name>
</gene>
<dbReference type="STRING" id="655863.F0X867"/>
<evidence type="ECO:0000256" key="2">
    <source>
        <dbReference type="ARBA" id="ARBA00022771"/>
    </source>
</evidence>
<evidence type="ECO:0000313" key="7">
    <source>
        <dbReference type="EMBL" id="EFX05829.1"/>
    </source>
</evidence>
<dbReference type="GeneID" id="25977048"/>
<dbReference type="GO" id="GO:0000398">
    <property type="term" value="P:mRNA splicing, via spliceosome"/>
    <property type="evidence" value="ECO:0007669"/>
    <property type="project" value="InterPro"/>
</dbReference>
<dbReference type="Proteomes" id="UP000007796">
    <property type="component" value="Unassembled WGS sequence"/>
</dbReference>
<dbReference type="GO" id="GO:0046540">
    <property type="term" value="C:U4/U6 x U5 tri-snRNP complex"/>
    <property type="evidence" value="ECO:0007669"/>
    <property type="project" value="TreeGrafter"/>
</dbReference>
<name>F0X867_GROCL</name>
<evidence type="ECO:0000256" key="3">
    <source>
        <dbReference type="ARBA" id="ARBA00022833"/>
    </source>
</evidence>